<evidence type="ECO:0000313" key="2">
    <source>
        <dbReference type="Proteomes" id="UP000001933"/>
    </source>
</evidence>
<dbReference type="EMBL" id="CP000252">
    <property type="protein sequence ID" value="ABC79014.1"/>
    <property type="molecule type" value="Genomic_DNA"/>
</dbReference>
<organism evidence="1 2">
    <name type="scientific">Syntrophus aciditrophicus (strain SB)</name>
    <dbReference type="NCBI Taxonomy" id="56780"/>
    <lineage>
        <taxon>Bacteria</taxon>
        <taxon>Pseudomonadati</taxon>
        <taxon>Thermodesulfobacteriota</taxon>
        <taxon>Syntrophia</taxon>
        <taxon>Syntrophales</taxon>
        <taxon>Syntrophaceae</taxon>
        <taxon>Syntrophus</taxon>
    </lineage>
</organism>
<proteinExistence type="predicted"/>
<keyword evidence="2" id="KW-1185">Reference proteome</keyword>
<dbReference type="AlphaFoldDB" id="Q2LY51"/>
<sequence length="57" mass="6091">MAGSATLEADPMNGVRKEAMVVTTRVTIRLVDGYGEFEGKEVKTLPAGTGMTRRHPG</sequence>
<gene>
    <name evidence="1" type="ORF">SYN_02084</name>
</gene>
<accession>Q2LY51</accession>
<dbReference type="InParanoid" id="Q2LY51"/>
<evidence type="ECO:0000313" key="1">
    <source>
        <dbReference type="EMBL" id="ABC79014.1"/>
    </source>
</evidence>
<name>Q2LY51_SYNAS</name>
<dbReference type="KEGG" id="sat:SYN_02084"/>
<reference evidence="1 2" key="1">
    <citation type="journal article" date="2007" name="Proc. Natl. Acad. Sci. U.S.A.">
        <title>The genome of Syntrophus aciditrophicus: life at the thermodynamic limit of microbial growth.</title>
        <authorList>
            <person name="McInerney M.J."/>
            <person name="Rohlin L."/>
            <person name="Mouttaki H."/>
            <person name="Kim U."/>
            <person name="Krupp R.S."/>
            <person name="Rios-Hernandez L."/>
            <person name="Sieber J."/>
            <person name="Struchtemeyer C.G."/>
            <person name="Bhattacharyya A."/>
            <person name="Campbell J.W."/>
            <person name="Gunsalus R.P."/>
        </authorList>
    </citation>
    <scope>NUCLEOTIDE SEQUENCE [LARGE SCALE GENOMIC DNA]</scope>
    <source>
        <strain evidence="1 2">SB</strain>
    </source>
</reference>
<dbReference type="Proteomes" id="UP000001933">
    <property type="component" value="Chromosome"/>
</dbReference>
<dbReference type="HOGENOM" id="CLU_2995000_0_0_7"/>
<protein>
    <submittedName>
        <fullName evidence="1">Hypothetical cytosolic protein</fullName>
    </submittedName>
</protein>